<organism evidence="2 3">
    <name type="scientific">Cicer arietinum</name>
    <name type="common">Chickpea</name>
    <name type="synonym">Garbanzo</name>
    <dbReference type="NCBI Taxonomy" id="3827"/>
    <lineage>
        <taxon>Eukaryota</taxon>
        <taxon>Viridiplantae</taxon>
        <taxon>Streptophyta</taxon>
        <taxon>Embryophyta</taxon>
        <taxon>Tracheophyta</taxon>
        <taxon>Spermatophyta</taxon>
        <taxon>Magnoliopsida</taxon>
        <taxon>eudicotyledons</taxon>
        <taxon>Gunneridae</taxon>
        <taxon>Pentapetalae</taxon>
        <taxon>rosids</taxon>
        <taxon>fabids</taxon>
        <taxon>Fabales</taxon>
        <taxon>Fabaceae</taxon>
        <taxon>Papilionoideae</taxon>
        <taxon>50 kb inversion clade</taxon>
        <taxon>NPAAA clade</taxon>
        <taxon>Hologalegina</taxon>
        <taxon>IRL clade</taxon>
        <taxon>Cicereae</taxon>
        <taxon>Cicer</taxon>
    </lineage>
</organism>
<sequence>MDETFSNNNNNIPIEIVTDEEMAFIEAAYASVSPSLFIRSSSSSTPSSSPHRLLHTNAISINSITLLSKRRLSSSSSDIEDTLNFVNATKKPSLTDSLLRRFRRKRALSVTDLTSTEWCPKQMEFSLVLGGRKVNQFMKAGIARHAKLEEEVIKRVEVKVKSQEDRWALKFLNFINGVNQLLFEGLTRELPIIGFAEGIWMIGVIDEVRMPLTENDHHNPILIDTKTRARDTLPAEPQRRNGRLQLMCYKYMWDNLVADNFPSKNFFTYFDLNPQSILCEDLKVISADSGFSALTLDDVVRYYRNTYMMLSPAHDQLLLRYEYQKDHSLLCEDKFAYEAEWLKNQIRSCLEFWLGEREAAYVHEEERWKCRFCQYATVCPAYTDSKEASANTSNDSKAKEG</sequence>
<evidence type="ECO:0000313" key="3">
    <source>
        <dbReference type="RefSeq" id="XP_004505959.1"/>
    </source>
</evidence>
<evidence type="ECO:0000256" key="1">
    <source>
        <dbReference type="ARBA" id="ARBA00009797"/>
    </source>
</evidence>
<dbReference type="PANTHER" id="PTHR14464:SF4">
    <property type="entry name" value="EXONUCLEASE V"/>
    <property type="match status" value="1"/>
</dbReference>
<dbReference type="GO" id="GO:0005634">
    <property type="term" value="C:nucleus"/>
    <property type="evidence" value="ECO:0007669"/>
    <property type="project" value="TreeGrafter"/>
</dbReference>
<evidence type="ECO:0000313" key="2">
    <source>
        <dbReference type="Proteomes" id="UP000087171"/>
    </source>
</evidence>
<proteinExistence type="inferred from homology"/>
<dbReference type="GO" id="GO:0045145">
    <property type="term" value="F:single-stranded DNA 5'-3' DNA exonuclease activity"/>
    <property type="evidence" value="ECO:0007669"/>
    <property type="project" value="InterPro"/>
</dbReference>
<dbReference type="Pfam" id="PF09810">
    <property type="entry name" value="Exo5"/>
    <property type="match status" value="3"/>
</dbReference>
<dbReference type="InterPro" id="IPR019190">
    <property type="entry name" value="EXOV"/>
</dbReference>
<dbReference type="GO" id="GO:0036297">
    <property type="term" value="P:interstrand cross-link repair"/>
    <property type="evidence" value="ECO:0007669"/>
    <property type="project" value="TreeGrafter"/>
</dbReference>
<comment type="similarity">
    <text evidence="1">Belongs to the EXO5 family.</text>
</comment>
<dbReference type="RefSeq" id="XP_004505959.1">
    <property type="nucleotide sequence ID" value="XM_004505902.3"/>
</dbReference>
<protein>
    <submittedName>
        <fullName evidence="3">Exonuclease V, chloroplastic-like</fullName>
    </submittedName>
</protein>
<name>A0A1S2YK15_CICAR</name>
<accession>A0A1S2YK15</accession>
<dbReference type="PANTHER" id="PTHR14464">
    <property type="entry name" value="EXONUCLEASE V"/>
    <property type="match status" value="1"/>
</dbReference>
<reference evidence="3" key="2">
    <citation type="submission" date="2025-08" db="UniProtKB">
        <authorList>
            <consortium name="RefSeq"/>
        </authorList>
    </citation>
    <scope>IDENTIFICATION</scope>
    <source>
        <tissue evidence="3">Etiolated seedlings</tissue>
    </source>
</reference>
<dbReference type="Gene3D" id="3.90.320.10">
    <property type="match status" value="1"/>
</dbReference>
<dbReference type="OrthoDB" id="354769at2759"/>
<dbReference type="PaxDb" id="3827-XP_004505959.1"/>
<dbReference type="AlphaFoldDB" id="A0A1S2YK15"/>
<keyword evidence="2" id="KW-1185">Reference proteome</keyword>
<reference evidence="2" key="1">
    <citation type="journal article" date="2013" name="Nat. Biotechnol.">
        <title>Draft genome sequence of chickpea (Cicer arietinum) provides a resource for trait improvement.</title>
        <authorList>
            <person name="Varshney R.K."/>
            <person name="Song C."/>
            <person name="Saxena R.K."/>
            <person name="Azam S."/>
            <person name="Yu S."/>
            <person name="Sharpe A.G."/>
            <person name="Cannon S."/>
            <person name="Baek J."/>
            <person name="Rosen B.D."/>
            <person name="Tar'an B."/>
            <person name="Millan T."/>
            <person name="Zhang X."/>
            <person name="Ramsay L.D."/>
            <person name="Iwata A."/>
            <person name="Wang Y."/>
            <person name="Nelson W."/>
            <person name="Farmer A.D."/>
            <person name="Gaur P.M."/>
            <person name="Soderlund C."/>
            <person name="Penmetsa R.V."/>
            <person name="Xu C."/>
            <person name="Bharti A.K."/>
            <person name="He W."/>
            <person name="Winter P."/>
            <person name="Zhao S."/>
            <person name="Hane J.K."/>
            <person name="Carrasquilla-Garcia N."/>
            <person name="Condie J.A."/>
            <person name="Upadhyaya H.D."/>
            <person name="Luo M.C."/>
            <person name="Thudi M."/>
            <person name="Gowda C.L."/>
            <person name="Singh N.P."/>
            <person name="Lichtenzveig J."/>
            <person name="Gali K.K."/>
            <person name="Rubio J."/>
            <person name="Nadarajan N."/>
            <person name="Dolezel J."/>
            <person name="Bansal K.C."/>
            <person name="Xu X."/>
            <person name="Edwards D."/>
            <person name="Zhang G."/>
            <person name="Kahl G."/>
            <person name="Gil J."/>
            <person name="Singh K.B."/>
            <person name="Datta S.K."/>
            <person name="Jackson S.A."/>
            <person name="Wang J."/>
            <person name="Cook D.R."/>
        </authorList>
    </citation>
    <scope>NUCLEOTIDE SEQUENCE [LARGE SCALE GENOMIC DNA]</scope>
    <source>
        <strain evidence="2">cv. CDC Frontier</strain>
    </source>
</reference>
<dbReference type="InterPro" id="IPR011604">
    <property type="entry name" value="PDDEXK-like_dom_sf"/>
</dbReference>
<dbReference type="eggNOG" id="KOG4760">
    <property type="taxonomic scope" value="Eukaryota"/>
</dbReference>
<gene>
    <name evidence="3" type="primary">LOC101502681</name>
</gene>
<dbReference type="KEGG" id="cam:101502681"/>
<dbReference type="GeneID" id="101502681"/>
<dbReference type="Proteomes" id="UP000087171">
    <property type="component" value="Chromosome Ca6"/>
</dbReference>